<dbReference type="Proteomes" id="UP000051790">
    <property type="component" value="Unassembled WGS sequence"/>
</dbReference>
<dbReference type="PATRIC" id="fig|1423769.4.peg.235"/>
<comment type="caution">
    <text evidence="1">The sequence shown here is derived from an EMBL/GenBank/DDBJ whole genome shotgun (WGS) entry which is preliminary data.</text>
</comment>
<dbReference type="RefSeq" id="WP_054719872.1">
    <property type="nucleotide sequence ID" value="NZ_AZEU01000010.1"/>
</dbReference>
<sequence>MAEKVEKQGKIIGRFVARKSGNSLSLTIPAEVGVEAGKEFVLVAQDDGSLLYEPQHVNPWHTKAAKDYDFRGDLDKMGNVFEEPRMGREL</sequence>
<keyword evidence="2" id="KW-1185">Reference proteome</keyword>
<dbReference type="EMBL" id="AZEU01000010">
    <property type="protein sequence ID" value="KRL53717.1"/>
    <property type="molecule type" value="Genomic_DNA"/>
</dbReference>
<protein>
    <recommendedName>
        <fullName evidence="3">SpoVT-AbrB domain-containing protein</fullName>
    </recommendedName>
</protein>
<accession>A0A0R1RHK0</accession>
<gene>
    <name evidence="1" type="ORF">FD01_GL000215</name>
</gene>
<evidence type="ECO:0000313" key="2">
    <source>
        <dbReference type="Proteomes" id="UP000051790"/>
    </source>
</evidence>
<name>A0A0R1RHK0_9LACO</name>
<reference evidence="1 2" key="1">
    <citation type="journal article" date="2015" name="Genome Announc.">
        <title>Expanding the biotechnology potential of lactobacilli through comparative genomics of 213 strains and associated genera.</title>
        <authorList>
            <person name="Sun Z."/>
            <person name="Harris H.M."/>
            <person name="McCann A."/>
            <person name="Guo C."/>
            <person name="Argimon S."/>
            <person name="Zhang W."/>
            <person name="Yang X."/>
            <person name="Jeffery I.B."/>
            <person name="Cooney J.C."/>
            <person name="Kagawa T.F."/>
            <person name="Liu W."/>
            <person name="Song Y."/>
            <person name="Salvetti E."/>
            <person name="Wrobel A."/>
            <person name="Rasinkangas P."/>
            <person name="Parkhill J."/>
            <person name="Rea M.C."/>
            <person name="O'Sullivan O."/>
            <person name="Ritari J."/>
            <person name="Douillard F.P."/>
            <person name="Paul Ross R."/>
            <person name="Yang R."/>
            <person name="Briner A.E."/>
            <person name="Felis G.E."/>
            <person name="de Vos W.M."/>
            <person name="Barrangou R."/>
            <person name="Klaenhammer T.R."/>
            <person name="Caufield P.W."/>
            <person name="Cui Y."/>
            <person name="Zhang H."/>
            <person name="O'Toole P.W."/>
        </authorList>
    </citation>
    <scope>NUCLEOTIDE SEQUENCE [LARGE SCALE GENOMIC DNA]</scope>
    <source>
        <strain evidence="1 2">DSM 13343</strain>
    </source>
</reference>
<evidence type="ECO:0008006" key="3">
    <source>
        <dbReference type="Google" id="ProtNLM"/>
    </source>
</evidence>
<organism evidence="1 2">
    <name type="scientific">Lacticaseibacillus manihotivorans DSM 13343 = JCM 12514</name>
    <dbReference type="NCBI Taxonomy" id="1423769"/>
    <lineage>
        <taxon>Bacteria</taxon>
        <taxon>Bacillati</taxon>
        <taxon>Bacillota</taxon>
        <taxon>Bacilli</taxon>
        <taxon>Lactobacillales</taxon>
        <taxon>Lactobacillaceae</taxon>
        <taxon>Lacticaseibacillus</taxon>
    </lineage>
</organism>
<dbReference type="AlphaFoldDB" id="A0A0R1RHK0"/>
<dbReference type="NCBIfam" id="NF047400">
    <property type="entry name" value="MazE_PemI_antitoxin"/>
    <property type="match status" value="1"/>
</dbReference>
<evidence type="ECO:0000313" key="1">
    <source>
        <dbReference type="EMBL" id="KRL53717.1"/>
    </source>
</evidence>
<proteinExistence type="predicted"/>
<dbReference type="OrthoDB" id="2323139at2"/>